<evidence type="ECO:0000313" key="1">
    <source>
        <dbReference type="EMBL" id="KAH7853339.1"/>
    </source>
</evidence>
<dbReference type="EMBL" id="CM037161">
    <property type="protein sequence ID" value="KAH7853339.1"/>
    <property type="molecule type" value="Genomic_DNA"/>
</dbReference>
<organism evidence="1 2">
    <name type="scientific">Vaccinium darrowii</name>
    <dbReference type="NCBI Taxonomy" id="229202"/>
    <lineage>
        <taxon>Eukaryota</taxon>
        <taxon>Viridiplantae</taxon>
        <taxon>Streptophyta</taxon>
        <taxon>Embryophyta</taxon>
        <taxon>Tracheophyta</taxon>
        <taxon>Spermatophyta</taxon>
        <taxon>Magnoliopsida</taxon>
        <taxon>eudicotyledons</taxon>
        <taxon>Gunneridae</taxon>
        <taxon>Pentapetalae</taxon>
        <taxon>asterids</taxon>
        <taxon>Ericales</taxon>
        <taxon>Ericaceae</taxon>
        <taxon>Vaccinioideae</taxon>
        <taxon>Vaccinieae</taxon>
        <taxon>Vaccinium</taxon>
    </lineage>
</organism>
<evidence type="ECO:0000313" key="2">
    <source>
        <dbReference type="Proteomes" id="UP000828048"/>
    </source>
</evidence>
<accession>A0ACB7YJK9</accession>
<keyword evidence="2" id="KW-1185">Reference proteome</keyword>
<gene>
    <name evidence="1" type="ORF">Vadar_001364</name>
</gene>
<proteinExistence type="predicted"/>
<dbReference type="Proteomes" id="UP000828048">
    <property type="component" value="Chromosome 11"/>
</dbReference>
<reference evidence="1 2" key="1">
    <citation type="journal article" date="2021" name="Hortic Res">
        <title>High-quality reference genome and annotation aids understanding of berry development for evergreen blueberry (Vaccinium darrowii).</title>
        <authorList>
            <person name="Yu J."/>
            <person name="Hulse-Kemp A.M."/>
            <person name="Babiker E."/>
            <person name="Staton M."/>
        </authorList>
    </citation>
    <scope>NUCLEOTIDE SEQUENCE [LARGE SCALE GENOMIC DNA]</scope>
    <source>
        <strain evidence="2">cv. NJ 8807/NJ 8810</strain>
        <tissue evidence="1">Young leaf</tissue>
    </source>
</reference>
<comment type="caution">
    <text evidence="1">The sequence shown here is derived from an EMBL/GenBank/DDBJ whole genome shotgun (WGS) entry which is preliminary data.</text>
</comment>
<sequence>MKTRGRGCAKGMKKWGTGAKLHVMFDNNFQPLGEEGTLLKGQLGTIVRNPHRVPLTYLDWDAVPEDIKSTIWKEIEGLDLGFHLQIMADRNLTNRGFCGPVHRTGRTPFYQIRHEMSALGENTDKMSVFAKTRDENDPDVQSVLEQFTEHLADIPESLQTTEVRDKIFHEVLGEDGHGYCKTFGAGVPRSAVYGQYSSSSHASSSSIANEITRQVPNVPSRQPIIRESVGDDYTQDGEQVAFTLPTLSPRLDGQIVVSATGLCFLGPGLLCCPFMLSIWVVVYWVMLTLLAVLFYYEY</sequence>
<name>A0ACB7YJK9_9ERIC</name>
<protein>
    <submittedName>
        <fullName evidence="1">Uncharacterized protein</fullName>
    </submittedName>
</protein>